<keyword evidence="2" id="KW-1185">Reference proteome</keyword>
<dbReference type="HOGENOM" id="CLU_873917_0_0_10"/>
<proteinExistence type="predicted"/>
<dbReference type="PROSITE" id="PS51257">
    <property type="entry name" value="PROKAR_LIPOPROTEIN"/>
    <property type="match status" value="1"/>
</dbReference>
<organism evidence="1 2">
    <name type="scientific">Pedobacter heparinus (strain ATCC 13125 / DSM 2366 / CIP 104194 / JCM 7457 / NBRC 12017 / NCIMB 9290 / NRRL B-14731 / HIM 762-3)</name>
    <dbReference type="NCBI Taxonomy" id="485917"/>
    <lineage>
        <taxon>Bacteria</taxon>
        <taxon>Pseudomonadati</taxon>
        <taxon>Bacteroidota</taxon>
        <taxon>Sphingobacteriia</taxon>
        <taxon>Sphingobacteriales</taxon>
        <taxon>Sphingobacteriaceae</taxon>
        <taxon>Pedobacter</taxon>
    </lineage>
</organism>
<sequence length="318" mass="35946">MMRSFGYAFLCGLIALSGCKKSTSPEDETPVNERLVNRITQKELGATPSVPGKSEFIFLYDASSRLIKVTSNLIELPAGVVAQSNGQYDSYEYNGAGLLSKRNLYRFNLSTLVLELTQYVEYTYDTQGLLSKATSFTRRQGPPDGSLIFRPGAYDSFRYNEQKQLLEQQSFIVSGYDNLNKETYRIMNIYRFQYNAAGNIAKRSTYTEAGRAVEEIAYNQYDTRKNPFYNQFIAISGLLSFSTDKNHPLNIGITTFTSDLGAPDLTSTRKFSITYANDDYPVAIKEENIYKSYVTAPGSNTPVVQTINKAYDWTFEYK</sequence>
<dbReference type="EMBL" id="CP001681">
    <property type="protein sequence ID" value="ACU05437.1"/>
    <property type="molecule type" value="Genomic_DNA"/>
</dbReference>
<gene>
    <name evidence="1" type="ordered locus">Phep_3242</name>
</gene>
<dbReference type="Proteomes" id="UP000000852">
    <property type="component" value="Chromosome"/>
</dbReference>
<evidence type="ECO:0000313" key="1">
    <source>
        <dbReference type="EMBL" id="ACU05437.1"/>
    </source>
</evidence>
<accession>C6Y3Z4</accession>
<dbReference type="Gene3D" id="2.180.10.10">
    <property type="entry name" value="RHS repeat-associated core"/>
    <property type="match status" value="1"/>
</dbReference>
<dbReference type="RefSeq" id="WP_015809046.1">
    <property type="nucleotide sequence ID" value="NC_013061.1"/>
</dbReference>
<dbReference type="KEGG" id="phe:Phep_3242"/>
<name>C6Y3Z4_PEDHD</name>
<evidence type="ECO:0008006" key="3">
    <source>
        <dbReference type="Google" id="ProtNLM"/>
    </source>
</evidence>
<protein>
    <recommendedName>
        <fullName evidence="3">YD repeat-containing protein</fullName>
    </recommendedName>
</protein>
<dbReference type="AlphaFoldDB" id="C6Y3Z4"/>
<dbReference type="eggNOG" id="COG3209">
    <property type="taxonomic scope" value="Bacteria"/>
</dbReference>
<evidence type="ECO:0000313" key="2">
    <source>
        <dbReference type="Proteomes" id="UP000000852"/>
    </source>
</evidence>
<reference evidence="1 2" key="1">
    <citation type="journal article" date="2009" name="Stand. Genomic Sci.">
        <title>Complete genome sequence of Pedobacter heparinus type strain (HIM 762-3).</title>
        <authorList>
            <person name="Han C."/>
            <person name="Spring S."/>
            <person name="Lapidus A."/>
            <person name="Del Rio T.G."/>
            <person name="Tice H."/>
            <person name="Copeland A."/>
            <person name="Cheng J.F."/>
            <person name="Lucas S."/>
            <person name="Chen F."/>
            <person name="Nolan M."/>
            <person name="Bruce D."/>
            <person name="Goodwin L."/>
            <person name="Pitluck S."/>
            <person name="Ivanova N."/>
            <person name="Mavromatis K."/>
            <person name="Mikhailova N."/>
            <person name="Pati A."/>
            <person name="Chen A."/>
            <person name="Palaniappan K."/>
            <person name="Land M."/>
            <person name="Hauser L."/>
            <person name="Chang Y.J."/>
            <person name="Jeffries C.C."/>
            <person name="Saunders E."/>
            <person name="Chertkov O."/>
            <person name="Brettin T."/>
            <person name="Goker M."/>
            <person name="Rohde M."/>
            <person name="Bristow J."/>
            <person name="Eisen J.A."/>
            <person name="Markowitz V."/>
            <person name="Hugenholtz P."/>
            <person name="Kyrpides N.C."/>
            <person name="Klenk H.P."/>
            <person name="Detter J.C."/>
        </authorList>
    </citation>
    <scope>NUCLEOTIDE SEQUENCE [LARGE SCALE GENOMIC DNA]</scope>
    <source>
        <strain evidence="2">ATCC 13125 / DSM 2366 / CIP 104194 / JCM 7457 / NBRC 12017 / NCIMB 9290 / NRRL B-14731 / HIM 762-3</strain>
    </source>
</reference>
<dbReference type="STRING" id="485917.Phep_3242"/>